<comment type="similarity">
    <text evidence="2">Belongs to the bacterial solute-binding protein 5 family.</text>
</comment>
<dbReference type="CDD" id="cd00995">
    <property type="entry name" value="PBP2_NikA_DppA_OppA_like"/>
    <property type="match status" value="1"/>
</dbReference>
<dbReference type="SUPFAM" id="SSF53850">
    <property type="entry name" value="Periplasmic binding protein-like II"/>
    <property type="match status" value="1"/>
</dbReference>
<feature type="chain" id="PRO_5045179866" evidence="5">
    <location>
        <begin position="24"/>
        <end position="556"/>
    </location>
</feature>
<dbReference type="InterPro" id="IPR000914">
    <property type="entry name" value="SBP_5_dom"/>
</dbReference>
<dbReference type="PROSITE" id="PS51257">
    <property type="entry name" value="PROKAR_LIPOPROTEIN"/>
    <property type="match status" value="1"/>
</dbReference>
<evidence type="ECO:0000256" key="5">
    <source>
        <dbReference type="SAM" id="SignalP"/>
    </source>
</evidence>
<evidence type="ECO:0000256" key="3">
    <source>
        <dbReference type="ARBA" id="ARBA00022448"/>
    </source>
</evidence>
<comment type="subcellular location">
    <subcellularLocation>
        <location evidence="1">Cell envelope</location>
    </subcellularLocation>
</comment>
<feature type="domain" description="Solute-binding protein family 5" evidence="6">
    <location>
        <begin position="106"/>
        <end position="475"/>
    </location>
</feature>
<evidence type="ECO:0000256" key="2">
    <source>
        <dbReference type="ARBA" id="ARBA00005695"/>
    </source>
</evidence>
<evidence type="ECO:0000256" key="4">
    <source>
        <dbReference type="ARBA" id="ARBA00022729"/>
    </source>
</evidence>
<feature type="signal peptide" evidence="5">
    <location>
        <begin position="1"/>
        <end position="23"/>
    </location>
</feature>
<dbReference type="InterPro" id="IPR039424">
    <property type="entry name" value="SBP_5"/>
</dbReference>
<dbReference type="Gene3D" id="3.10.105.10">
    <property type="entry name" value="Dipeptide-binding Protein, Domain 3"/>
    <property type="match status" value="1"/>
</dbReference>
<evidence type="ECO:0000313" key="8">
    <source>
        <dbReference type="Proteomes" id="UP001592528"/>
    </source>
</evidence>
<sequence>MHRRALRTALPVAVLALIGGVSACSGSGSGGSGASAKAAPSSNFATSQITTAPGRAGLSSVTWWGDYRAPYSEDPLTTADYPEETILGNVCESVLHTNADYTESAGLARSWSQPDARHLVLQLDPRAVFSDGKPVTAADVVYSLLRNQDPNVASNYADSYNDVSSIRATGPEQVTIVFSKDDYLFVHLLGILGGAVVEKAFAQKAGQNFGKPATGVVCSGPYTVASFDGTNSMVLKRNPKYWDPARAAKSDSVTFKFIGDPSALANALTSGSLQGAFDLPSSTIAQLGRAADGKLYVGAQGSTTQNIDLIVSRFTGGFADARVRQALSMAIDRVGIAKTLFGGAADPLYAVAGPGFWESSPARSQYQAAYSALAVKPDLAAAAKLVKAAGASGKEVTIAYAAGVPADAQLAQVLQQTASSIGLKMKIVGLPDQQYGSLFIDPKARAAYDGFLTINYMEFPEATDMYSSYTTRNGSQNFNGYSNAEVQADLDRAQGTADPVARARYVLAAQKIIDQDLPWIPIVQPRALLFQNKAVTGAPLTFSYMDNAWAASVGAP</sequence>
<dbReference type="Gene3D" id="3.40.190.10">
    <property type="entry name" value="Periplasmic binding protein-like II"/>
    <property type="match status" value="1"/>
</dbReference>
<keyword evidence="3" id="KW-0813">Transport</keyword>
<dbReference type="Pfam" id="PF00496">
    <property type="entry name" value="SBP_bac_5"/>
    <property type="match status" value="1"/>
</dbReference>
<name>A0ABV6V162_9ACTN</name>
<proteinExistence type="inferred from homology"/>
<dbReference type="PANTHER" id="PTHR30290:SF10">
    <property type="entry name" value="PERIPLASMIC OLIGOPEPTIDE-BINDING PROTEIN-RELATED"/>
    <property type="match status" value="1"/>
</dbReference>
<dbReference type="InterPro" id="IPR030678">
    <property type="entry name" value="Peptide/Ni-bd"/>
</dbReference>
<dbReference type="RefSeq" id="WP_030265749.1">
    <property type="nucleotide sequence ID" value="NZ_JBHEZZ010000045.1"/>
</dbReference>
<dbReference type="PANTHER" id="PTHR30290">
    <property type="entry name" value="PERIPLASMIC BINDING COMPONENT OF ABC TRANSPORTER"/>
    <property type="match status" value="1"/>
</dbReference>
<dbReference type="PIRSF" id="PIRSF002741">
    <property type="entry name" value="MppA"/>
    <property type="match status" value="1"/>
</dbReference>
<reference evidence="7 8" key="1">
    <citation type="submission" date="2024-09" db="EMBL/GenBank/DDBJ databases">
        <authorList>
            <person name="Lee S.D."/>
        </authorList>
    </citation>
    <scope>NUCLEOTIDE SEQUENCE [LARGE SCALE GENOMIC DNA]</scope>
    <source>
        <strain evidence="7 8">N1-5</strain>
    </source>
</reference>
<evidence type="ECO:0000259" key="6">
    <source>
        <dbReference type="Pfam" id="PF00496"/>
    </source>
</evidence>
<evidence type="ECO:0000256" key="1">
    <source>
        <dbReference type="ARBA" id="ARBA00004196"/>
    </source>
</evidence>
<protein>
    <submittedName>
        <fullName evidence="7">ABC transporter substrate-binding protein</fullName>
    </submittedName>
</protein>
<dbReference type="Proteomes" id="UP001592528">
    <property type="component" value="Unassembled WGS sequence"/>
</dbReference>
<dbReference type="Gene3D" id="3.90.76.10">
    <property type="entry name" value="Dipeptide-binding Protein, Domain 1"/>
    <property type="match status" value="1"/>
</dbReference>
<evidence type="ECO:0000313" key="7">
    <source>
        <dbReference type="EMBL" id="MFC1407408.1"/>
    </source>
</evidence>
<dbReference type="EMBL" id="JBHEZZ010000045">
    <property type="protein sequence ID" value="MFC1407408.1"/>
    <property type="molecule type" value="Genomic_DNA"/>
</dbReference>
<keyword evidence="8" id="KW-1185">Reference proteome</keyword>
<comment type="caution">
    <text evidence="7">The sequence shown here is derived from an EMBL/GenBank/DDBJ whole genome shotgun (WGS) entry which is preliminary data.</text>
</comment>
<accession>A0ABV6V162</accession>
<organism evidence="7 8">
    <name type="scientific">Streptacidiphilus cavernicola</name>
    <dbReference type="NCBI Taxonomy" id="3342716"/>
    <lineage>
        <taxon>Bacteria</taxon>
        <taxon>Bacillati</taxon>
        <taxon>Actinomycetota</taxon>
        <taxon>Actinomycetes</taxon>
        <taxon>Kitasatosporales</taxon>
        <taxon>Streptomycetaceae</taxon>
        <taxon>Streptacidiphilus</taxon>
    </lineage>
</organism>
<gene>
    <name evidence="7" type="ORF">ACEZDJ_39635</name>
</gene>
<keyword evidence="4 5" id="KW-0732">Signal</keyword>